<evidence type="ECO:0000313" key="3">
    <source>
        <dbReference type="EMBL" id="ABI93443.1"/>
    </source>
</evidence>
<evidence type="ECO:0000313" key="4">
    <source>
        <dbReference type="Proteomes" id="UP000007029"/>
    </source>
</evidence>
<dbReference type="AlphaFoldDB" id="Q07GF6"/>
<keyword evidence="4" id="KW-1185">Reference proteome</keyword>
<keyword evidence="3" id="KW-0614">Plasmid</keyword>
<keyword evidence="2" id="KW-0732">Signal</keyword>
<name>Q07GF6_ROSDO</name>
<reference evidence="3 4" key="1">
    <citation type="journal article" date="2007" name="J. Bacteriol.">
        <title>The complete genome sequence of Roseobacter denitrificans reveals a mixotrophic rather than photosynthetic metabolism.</title>
        <authorList>
            <person name="Swingley W.D."/>
            <person name="Sadekar S."/>
            <person name="Mastrian S.D."/>
            <person name="Matthies H.J."/>
            <person name="Hao J."/>
            <person name="Ramos H."/>
            <person name="Acharya C.R."/>
            <person name="Conrad A.L."/>
            <person name="Taylor H.L."/>
            <person name="Dejesa L.C."/>
            <person name="Shah M.K."/>
            <person name="O'huallachain M.E."/>
            <person name="Lince M.T."/>
            <person name="Blankenship R.E."/>
            <person name="Beatty J.T."/>
            <person name="Touchman J.W."/>
        </authorList>
    </citation>
    <scope>NUCLEOTIDE SEQUENCE [LARGE SCALE GENOMIC DNA]</scope>
    <source>
        <strain evidence="4">ATCC 33942 / OCh 114</strain>
        <plasmid evidence="3 4">pTB2</plasmid>
    </source>
</reference>
<dbReference type="EMBL" id="CP000465">
    <property type="protein sequence ID" value="ABI93443.1"/>
    <property type="molecule type" value="Genomic_DNA"/>
</dbReference>
<keyword evidence="1" id="KW-0812">Transmembrane</keyword>
<gene>
    <name evidence="3" type="ordered locus">RD1_B0034</name>
</gene>
<keyword evidence="1" id="KW-1133">Transmembrane helix</keyword>
<evidence type="ECO:0000256" key="1">
    <source>
        <dbReference type="SAM" id="Phobius"/>
    </source>
</evidence>
<dbReference type="KEGG" id="rde:RD1_B0034"/>
<dbReference type="Proteomes" id="UP000007029">
    <property type="component" value="Plasmid pTB2"/>
</dbReference>
<dbReference type="RefSeq" id="WP_011655499.1">
    <property type="nucleotide sequence ID" value="NC_008387.1"/>
</dbReference>
<feature type="signal peptide" evidence="2">
    <location>
        <begin position="1"/>
        <end position="23"/>
    </location>
</feature>
<feature type="transmembrane region" description="Helical" evidence="1">
    <location>
        <begin position="187"/>
        <end position="206"/>
    </location>
</feature>
<proteinExistence type="predicted"/>
<sequence>MKLTKTLLAATFALGATLTGANATTFSNVSGNVCEGGAPIAGGTPCNPSNGDLKIGDFNTAIGNPLLELVGDTHIWGGVKHQGASTTRYFDNWTVDFGSDTYSATFNYQLTSDPFDGRIVVGGTMNGNATVVIGSGTSYEFDGSAPDAGTIDLGNLTGSVTFIIDPIFGPTNTGNELMTWDLELAQVPLPASALLLMAGLGGLGAMRRFGRKS</sequence>
<keyword evidence="1" id="KW-0472">Membrane</keyword>
<dbReference type="NCBIfam" id="TIGR03370">
    <property type="entry name" value="VPLPA-CTERM"/>
    <property type="match status" value="1"/>
</dbReference>
<dbReference type="InterPro" id="IPR022472">
    <property type="entry name" value="VPLPA-CTERM"/>
</dbReference>
<organism evidence="3 4">
    <name type="scientific">Roseobacter denitrificans (strain ATCC 33942 / OCh 114)</name>
    <name type="common">Erythrobacter sp. (strain OCh 114)</name>
    <name type="synonym">Roseobacter denitrificans</name>
    <dbReference type="NCBI Taxonomy" id="375451"/>
    <lineage>
        <taxon>Bacteria</taxon>
        <taxon>Pseudomonadati</taxon>
        <taxon>Pseudomonadota</taxon>
        <taxon>Alphaproteobacteria</taxon>
        <taxon>Rhodobacterales</taxon>
        <taxon>Roseobacteraceae</taxon>
        <taxon>Roseobacter</taxon>
    </lineage>
</organism>
<dbReference type="HOGENOM" id="CLU_1293504_0_0_5"/>
<dbReference type="eggNOG" id="ENOG5032QKU">
    <property type="taxonomic scope" value="Bacteria"/>
</dbReference>
<geneLocation type="plasmid" evidence="3 4">
    <name>pTB2</name>
</geneLocation>
<evidence type="ECO:0000256" key="2">
    <source>
        <dbReference type="SAM" id="SignalP"/>
    </source>
</evidence>
<accession>Q07GF6</accession>
<protein>
    <submittedName>
        <fullName evidence="3">Uncharacterized protein</fullName>
    </submittedName>
</protein>
<dbReference type="OrthoDB" id="7875871at2"/>
<feature type="chain" id="PRO_5004165642" evidence="2">
    <location>
        <begin position="24"/>
        <end position="213"/>
    </location>
</feature>